<dbReference type="Proteomes" id="UP001487305">
    <property type="component" value="Unassembled WGS sequence"/>
</dbReference>
<proteinExistence type="predicted"/>
<sequence length="134" mass="15200">MDIKSHVKRNESLAREELEQLRTETDPEKIYLGLQRYIRLRYLLEDDPYWNDDIAAFTRYSIKKTLEQSDDPAKLSDLGVNCAGSSSETTKHLLLLISLRKGLDIDLDPEKAACTATVRELAALLSAALLKAHR</sequence>
<keyword evidence="2" id="KW-1185">Reference proteome</keyword>
<accession>A0ABV1JE67</accession>
<dbReference type="EMBL" id="JBBNOP010000008">
    <property type="protein sequence ID" value="MEQ3363367.1"/>
    <property type="molecule type" value="Genomic_DNA"/>
</dbReference>
<gene>
    <name evidence="1" type="ORF">AAA083_10315</name>
</gene>
<protein>
    <recommendedName>
        <fullName evidence="3">Four helix bundle protein</fullName>
    </recommendedName>
</protein>
<evidence type="ECO:0008006" key="3">
    <source>
        <dbReference type="Google" id="ProtNLM"/>
    </source>
</evidence>
<organism evidence="1 2">
    <name type="scientific">Raoultibacter massiliensis</name>
    <dbReference type="NCBI Taxonomy" id="1852371"/>
    <lineage>
        <taxon>Bacteria</taxon>
        <taxon>Bacillati</taxon>
        <taxon>Actinomycetota</taxon>
        <taxon>Coriobacteriia</taxon>
        <taxon>Eggerthellales</taxon>
        <taxon>Eggerthellaceae</taxon>
        <taxon>Raoultibacter</taxon>
    </lineage>
</organism>
<evidence type="ECO:0000313" key="2">
    <source>
        <dbReference type="Proteomes" id="UP001487305"/>
    </source>
</evidence>
<comment type="caution">
    <text evidence="1">The sequence shown here is derived from an EMBL/GenBank/DDBJ whole genome shotgun (WGS) entry which is preliminary data.</text>
</comment>
<evidence type="ECO:0000313" key="1">
    <source>
        <dbReference type="EMBL" id="MEQ3363367.1"/>
    </source>
</evidence>
<dbReference type="RefSeq" id="WP_102374225.1">
    <property type="nucleotide sequence ID" value="NZ_JBBNOP010000008.1"/>
</dbReference>
<reference evidence="1 2" key="1">
    <citation type="submission" date="2024-04" db="EMBL/GenBank/DDBJ databases">
        <title>Human intestinal bacterial collection.</title>
        <authorList>
            <person name="Pauvert C."/>
            <person name="Hitch T.C.A."/>
            <person name="Clavel T."/>
        </authorList>
    </citation>
    <scope>NUCLEOTIDE SEQUENCE [LARGE SCALE GENOMIC DNA]</scope>
    <source>
        <strain evidence="1 2">CLA-KB-H42</strain>
    </source>
</reference>
<name>A0ABV1JE67_9ACTN</name>